<sequence>MEVTELQVIDTAIKIGLGSLITLIGTFLVTWLNHRNERKKESRKRFYDSLESVSSNIEEVTHVSLCYWALIIEWVRNNKQGMGLTEKRSEELERTKSELFDQFKSLTVAESKLMLLGLTNISTQVRDYGEFLKDLRRKYYDGNKSLNESDMDNVRQELLQKRKTIFEALAKSYKKGL</sequence>
<keyword evidence="1" id="KW-1133">Transmembrane helix</keyword>
<accession>A0ABS0GDR8</accession>
<name>A0ABS0GDR8_9VIBR</name>
<dbReference type="Proteomes" id="UP000597206">
    <property type="component" value="Unassembled WGS sequence"/>
</dbReference>
<proteinExistence type="predicted"/>
<evidence type="ECO:0000313" key="3">
    <source>
        <dbReference type="Proteomes" id="UP000597206"/>
    </source>
</evidence>
<comment type="caution">
    <text evidence="2">The sequence shown here is derived from an EMBL/GenBank/DDBJ whole genome shotgun (WGS) entry which is preliminary data.</text>
</comment>
<dbReference type="RefSeq" id="WP_196123195.1">
    <property type="nucleotide sequence ID" value="NZ_JADPMR010000001.1"/>
</dbReference>
<gene>
    <name evidence="2" type="ORF">I1A42_08295</name>
</gene>
<protein>
    <recommendedName>
        <fullName evidence="4">DUF4760 domain-containing protein</fullName>
    </recommendedName>
</protein>
<feature type="transmembrane region" description="Helical" evidence="1">
    <location>
        <begin position="12"/>
        <end position="33"/>
    </location>
</feature>
<evidence type="ECO:0000256" key="1">
    <source>
        <dbReference type="SAM" id="Phobius"/>
    </source>
</evidence>
<reference evidence="2 3" key="1">
    <citation type="submission" date="2020-11" db="EMBL/GenBank/DDBJ databases">
        <title>Vibrio nitrifigilis sp. nov., a marine nitrogen-fixing bacterium isolated from the lagoon sediment of an islet inside an atoll.</title>
        <authorList>
            <person name="Wang L.-T."/>
            <person name="Shieh W.Y."/>
        </authorList>
    </citation>
    <scope>NUCLEOTIDE SEQUENCE [LARGE SCALE GENOMIC DNA]</scope>
    <source>
        <strain evidence="2 3">NFV-1</strain>
    </source>
</reference>
<dbReference type="EMBL" id="JADPMR010000001">
    <property type="protein sequence ID" value="MBF9000559.1"/>
    <property type="molecule type" value="Genomic_DNA"/>
</dbReference>
<evidence type="ECO:0000313" key="2">
    <source>
        <dbReference type="EMBL" id="MBF9000559.1"/>
    </source>
</evidence>
<organism evidence="2 3">
    <name type="scientific">Vibrio nitrifigilis</name>
    <dbReference type="NCBI Taxonomy" id="2789781"/>
    <lineage>
        <taxon>Bacteria</taxon>
        <taxon>Pseudomonadati</taxon>
        <taxon>Pseudomonadota</taxon>
        <taxon>Gammaproteobacteria</taxon>
        <taxon>Vibrionales</taxon>
        <taxon>Vibrionaceae</taxon>
        <taxon>Vibrio</taxon>
    </lineage>
</organism>
<evidence type="ECO:0008006" key="4">
    <source>
        <dbReference type="Google" id="ProtNLM"/>
    </source>
</evidence>
<keyword evidence="1" id="KW-0472">Membrane</keyword>
<keyword evidence="1" id="KW-0812">Transmembrane</keyword>
<keyword evidence="3" id="KW-1185">Reference proteome</keyword>